<comment type="catalytic activity">
    <reaction evidence="2 14">
        <text>2-C-methyl-D-erythritol 4-phosphate + CTP + H(+) = 4-CDP-2-C-methyl-D-erythritol + diphosphate</text>
        <dbReference type="Rhea" id="RHEA:13429"/>
        <dbReference type="ChEBI" id="CHEBI:15378"/>
        <dbReference type="ChEBI" id="CHEBI:33019"/>
        <dbReference type="ChEBI" id="CHEBI:37563"/>
        <dbReference type="ChEBI" id="CHEBI:57823"/>
        <dbReference type="ChEBI" id="CHEBI:58262"/>
        <dbReference type="EC" id="2.7.7.60"/>
    </reaction>
</comment>
<dbReference type="InterPro" id="IPR018294">
    <property type="entry name" value="ISPD_synthase_CS"/>
</dbReference>
<dbReference type="InterPro" id="IPR026596">
    <property type="entry name" value="IspD/F"/>
</dbReference>
<dbReference type="Pfam" id="PF01128">
    <property type="entry name" value="IspD"/>
    <property type="match status" value="1"/>
</dbReference>
<evidence type="ECO:0000313" key="16">
    <source>
        <dbReference type="EMBL" id="QWU15772.1"/>
    </source>
</evidence>
<feature type="site" description="Transition state stabilizer" evidence="14">
    <location>
        <position position="17"/>
    </location>
</feature>
<accession>A0A1H8UZB4</accession>
<dbReference type="InterPro" id="IPR003526">
    <property type="entry name" value="MECDP_synthase"/>
</dbReference>
<protein>
    <recommendedName>
        <fullName evidence="14">Bifunctional enzyme IspD/IspF</fullName>
    </recommendedName>
    <domain>
        <recommendedName>
            <fullName evidence="14">2-C-methyl-D-erythritol 4-phosphate cytidylyltransferase</fullName>
            <ecNumber evidence="14">2.7.7.60</ecNumber>
        </recommendedName>
        <alternativeName>
            <fullName evidence="14">4-diphosphocytidyl-2C-methyl-D-erythritol synthase</fullName>
        </alternativeName>
        <alternativeName>
            <fullName evidence="14">MEP cytidylyltransferase</fullName>
            <shortName evidence="14">MCT</shortName>
        </alternativeName>
    </domain>
    <domain>
        <recommendedName>
            <fullName evidence="14">2-C-methyl-D-erythritol 2,4-cyclodiphosphate synthase</fullName>
            <shortName evidence="14">MECDP-synthase</shortName>
            <shortName evidence="14">MECPP-synthase</shortName>
            <shortName evidence="14">MECPS</shortName>
            <ecNumber evidence="14">4.6.1.12</ecNumber>
        </recommendedName>
    </domain>
</protein>
<dbReference type="PANTHER" id="PTHR32125">
    <property type="entry name" value="2-C-METHYL-D-ERYTHRITOL 4-PHOSPHATE CYTIDYLYLTRANSFERASE, CHLOROPLASTIC"/>
    <property type="match status" value="1"/>
</dbReference>
<proteinExistence type="inferred from homology"/>
<dbReference type="EMBL" id="CP076607">
    <property type="protein sequence ID" value="QWU15772.1"/>
    <property type="molecule type" value="Genomic_DNA"/>
</dbReference>
<dbReference type="NCBIfam" id="TIGR00453">
    <property type="entry name" value="ispD"/>
    <property type="match status" value="1"/>
</dbReference>
<dbReference type="Proteomes" id="UP000198809">
    <property type="component" value="Unassembled WGS sequence"/>
</dbReference>
<evidence type="ECO:0000256" key="8">
    <source>
        <dbReference type="ARBA" id="ARBA00022679"/>
    </source>
</evidence>
<dbReference type="FunFam" id="3.30.1330.50:FF:000001">
    <property type="entry name" value="2-C-methyl-D-erythritol 2,4-cyclodiphosphate synthase"/>
    <property type="match status" value="1"/>
</dbReference>
<dbReference type="InterPro" id="IPR029044">
    <property type="entry name" value="Nucleotide-diphossugar_trans"/>
</dbReference>
<reference evidence="17 18" key="1">
    <citation type="submission" date="2016-10" db="EMBL/GenBank/DDBJ databases">
        <authorList>
            <person name="de Groot N.N."/>
        </authorList>
    </citation>
    <scope>NUCLEOTIDE SEQUENCE [LARGE SCALE GENOMIC DNA]</scope>
    <source>
        <strain evidence="17 18">CGMCC 1.10238</strain>
    </source>
</reference>
<reference evidence="16 19" key="2">
    <citation type="submission" date="2021-06" db="EMBL/GenBank/DDBJ databases">
        <title>Whole genome sequence of Paenibacillus sophorae DSM23020 for comparative genomics.</title>
        <authorList>
            <person name="Kim M.-J."/>
            <person name="Lee G."/>
            <person name="Shin J.-H."/>
        </authorList>
    </citation>
    <scope>NUCLEOTIDE SEQUENCE [LARGE SCALE GENOMIC DNA]</scope>
    <source>
        <strain evidence="16 19">DSM 23020</strain>
    </source>
</reference>
<comment type="similarity">
    <text evidence="7">Belongs to the IspD/TarI cytidylyltransferase family. IspD subfamily.</text>
</comment>
<dbReference type="GO" id="GO:0046872">
    <property type="term" value="F:metal ion binding"/>
    <property type="evidence" value="ECO:0007669"/>
    <property type="project" value="UniProtKB-KW"/>
</dbReference>
<feature type="binding site" evidence="14">
    <location>
        <position position="371"/>
    </location>
    <ligand>
        <name>4-CDP-2-C-methyl-D-erythritol 2-phosphate</name>
        <dbReference type="ChEBI" id="CHEBI:57919"/>
    </ligand>
</feature>
<evidence type="ECO:0000313" key="17">
    <source>
        <dbReference type="EMBL" id="SEP08294.1"/>
    </source>
</evidence>
<feature type="site" description="Transition state stabilizer" evidence="14">
    <location>
        <position position="266"/>
    </location>
</feature>
<keyword evidence="11 14" id="KW-0414">Isoprene biosynthesis</keyword>
<feature type="domain" description="2-C-methyl-D-erythritol 2,4-cyclodiphosphate synthase" evidence="15">
    <location>
        <begin position="234"/>
        <end position="386"/>
    </location>
</feature>
<dbReference type="PROSITE" id="PS01295">
    <property type="entry name" value="ISPD"/>
    <property type="match status" value="1"/>
</dbReference>
<evidence type="ECO:0000313" key="19">
    <source>
        <dbReference type="Proteomes" id="UP000683429"/>
    </source>
</evidence>
<dbReference type="Pfam" id="PF02542">
    <property type="entry name" value="YgbB"/>
    <property type="match status" value="1"/>
</dbReference>
<dbReference type="GO" id="GO:0050518">
    <property type="term" value="F:2-C-methyl-D-erythritol 4-phosphate cytidylyltransferase activity"/>
    <property type="evidence" value="ECO:0007669"/>
    <property type="project" value="UniProtKB-UniRule"/>
</dbReference>
<dbReference type="OrthoDB" id="9806837at2"/>
<dbReference type="CDD" id="cd00554">
    <property type="entry name" value="MECDP_synthase"/>
    <property type="match status" value="1"/>
</dbReference>
<dbReference type="STRING" id="1333845.SAMN04487895_12016"/>
<feature type="site" description="Transition state stabilizer" evidence="14">
    <location>
        <position position="24"/>
    </location>
</feature>
<feature type="binding site" evidence="14">
    <location>
        <begin position="293"/>
        <end position="297"/>
    </location>
    <ligand>
        <name>4-CDP-2-C-methyl-D-erythritol 2-phosphate</name>
        <dbReference type="ChEBI" id="CHEBI:57919"/>
    </ligand>
</feature>
<evidence type="ECO:0000259" key="15">
    <source>
        <dbReference type="Pfam" id="PF02542"/>
    </source>
</evidence>
<dbReference type="PANTHER" id="PTHR32125:SF4">
    <property type="entry name" value="2-C-METHYL-D-ERYTHRITOL 4-PHOSPHATE CYTIDYLYLTRANSFERASE, CHLOROPLASTIC"/>
    <property type="match status" value="1"/>
</dbReference>
<evidence type="ECO:0000256" key="2">
    <source>
        <dbReference type="ARBA" id="ARBA00001282"/>
    </source>
</evidence>
<keyword evidence="12 14" id="KW-0456">Lyase</keyword>
<keyword evidence="10 14" id="KW-0479">Metal-binding</keyword>
<dbReference type="HAMAP" id="MF_00108">
    <property type="entry name" value="IspD"/>
    <property type="match status" value="1"/>
</dbReference>
<evidence type="ECO:0000256" key="1">
    <source>
        <dbReference type="ARBA" id="ARBA00000200"/>
    </source>
</evidence>
<feature type="binding site" evidence="14">
    <location>
        <position position="242"/>
    </location>
    <ligand>
        <name>a divalent metal cation</name>
        <dbReference type="ChEBI" id="CHEBI:60240"/>
    </ligand>
</feature>
<comment type="similarity">
    <text evidence="6">Belongs to the IspF family.</text>
</comment>
<comment type="similarity">
    <text evidence="14">In the C-terminal section; belongs to the IspF family.</text>
</comment>
<feature type="binding site" evidence="14">
    <location>
        <begin position="266"/>
        <end position="267"/>
    </location>
    <ligand>
        <name>4-CDP-2-C-methyl-D-erythritol 2-phosphate</name>
        <dbReference type="ChEBI" id="CHEBI:57919"/>
    </ligand>
</feature>
<dbReference type="InterPro" id="IPR036571">
    <property type="entry name" value="MECDP_synthase_sf"/>
</dbReference>
<dbReference type="SUPFAM" id="SSF53448">
    <property type="entry name" value="Nucleotide-diphospho-sugar transferases"/>
    <property type="match status" value="1"/>
</dbReference>
<evidence type="ECO:0000313" key="18">
    <source>
        <dbReference type="Proteomes" id="UP000198809"/>
    </source>
</evidence>
<keyword evidence="19" id="KW-1185">Reference proteome</keyword>
<feature type="binding site" evidence="14">
    <location>
        <begin position="364"/>
        <end position="367"/>
    </location>
    <ligand>
        <name>4-CDP-2-C-methyl-D-erythritol 2-phosphate</name>
        <dbReference type="ChEBI" id="CHEBI:57919"/>
    </ligand>
</feature>
<dbReference type="EMBL" id="FODH01000020">
    <property type="protein sequence ID" value="SEP08294.1"/>
    <property type="molecule type" value="Genomic_DNA"/>
</dbReference>
<comment type="pathway">
    <text evidence="5 14">Isoprenoid biosynthesis; isopentenyl diphosphate biosynthesis via DXP pathway; isopentenyl diphosphate from 1-deoxy-D-xylulose 5-phosphate: step 2/6.</text>
</comment>
<feature type="binding site" evidence="14">
    <location>
        <position position="240"/>
    </location>
    <ligand>
        <name>a divalent metal cation</name>
        <dbReference type="ChEBI" id="CHEBI:60240"/>
    </ligand>
</feature>
<feature type="binding site" evidence="14">
    <location>
        <position position="374"/>
    </location>
    <ligand>
        <name>4-CDP-2-C-methyl-D-erythritol 2-phosphate</name>
        <dbReference type="ChEBI" id="CHEBI:57919"/>
    </ligand>
</feature>
<dbReference type="InterPro" id="IPR020555">
    <property type="entry name" value="MECDP_synthase_CS"/>
</dbReference>
<dbReference type="GO" id="GO:0008685">
    <property type="term" value="F:2-C-methyl-D-erythritol 2,4-cyclodiphosphate synthase activity"/>
    <property type="evidence" value="ECO:0007669"/>
    <property type="project" value="UniProtKB-UniRule"/>
</dbReference>
<evidence type="ECO:0000256" key="7">
    <source>
        <dbReference type="ARBA" id="ARBA00009789"/>
    </source>
</evidence>
<feature type="region of interest" description="2-C-methyl-D-erythritol 4-phosphate cytidylyltransferase" evidence="14">
    <location>
        <begin position="1"/>
        <end position="233"/>
    </location>
</feature>
<name>A0A1H8UZB4_9BACL</name>
<feature type="binding site" evidence="14">
    <location>
        <begin position="240"/>
        <end position="242"/>
    </location>
    <ligand>
        <name>4-CDP-2-C-methyl-D-erythritol 2-phosphate</name>
        <dbReference type="ChEBI" id="CHEBI:57919"/>
    </ligand>
</feature>
<keyword evidence="8 14" id="KW-0808">Transferase</keyword>
<dbReference type="EC" id="2.7.7.60" evidence="14"/>
<dbReference type="FunFam" id="3.90.550.10:FF:000003">
    <property type="entry name" value="2-C-methyl-D-erythritol 4-phosphate cytidylyltransferase"/>
    <property type="match status" value="1"/>
</dbReference>
<keyword evidence="9 14" id="KW-0548">Nucleotidyltransferase</keyword>
<evidence type="ECO:0000256" key="4">
    <source>
        <dbReference type="ARBA" id="ARBA00004709"/>
    </source>
</evidence>
<dbReference type="Proteomes" id="UP000683429">
    <property type="component" value="Chromosome"/>
</dbReference>
<dbReference type="UniPathway" id="UPA00056">
    <property type="reaction ID" value="UER00093"/>
</dbReference>
<dbReference type="NCBIfam" id="TIGR00151">
    <property type="entry name" value="ispF"/>
    <property type="match status" value="1"/>
</dbReference>
<dbReference type="EC" id="4.6.1.12" evidence="14"/>
<evidence type="ECO:0000256" key="6">
    <source>
        <dbReference type="ARBA" id="ARBA00008480"/>
    </source>
</evidence>
<dbReference type="AlphaFoldDB" id="A0A1H8UZB4"/>
<comment type="catalytic activity">
    <reaction evidence="1 14">
        <text>4-CDP-2-C-methyl-D-erythritol 2-phosphate = 2-C-methyl-D-erythritol 2,4-cyclic diphosphate + CMP</text>
        <dbReference type="Rhea" id="RHEA:23864"/>
        <dbReference type="ChEBI" id="CHEBI:57919"/>
        <dbReference type="ChEBI" id="CHEBI:58483"/>
        <dbReference type="ChEBI" id="CHEBI:60377"/>
        <dbReference type="EC" id="4.6.1.12"/>
    </reaction>
</comment>
<dbReference type="PROSITE" id="PS01350">
    <property type="entry name" value="ISPF"/>
    <property type="match status" value="1"/>
</dbReference>
<dbReference type="Gene3D" id="3.30.1330.50">
    <property type="entry name" value="2-C-methyl-D-erythritol 2,4-cyclodiphosphate synthase"/>
    <property type="match status" value="1"/>
</dbReference>
<evidence type="ECO:0000256" key="13">
    <source>
        <dbReference type="ARBA" id="ARBA00023268"/>
    </source>
</evidence>
<dbReference type="SUPFAM" id="SSF69765">
    <property type="entry name" value="IpsF-like"/>
    <property type="match status" value="1"/>
</dbReference>
<dbReference type="HAMAP" id="MF_01520">
    <property type="entry name" value="IspDF"/>
    <property type="match status" value="1"/>
</dbReference>
<feature type="site" description="Positions MEP for the nucleophilic attack" evidence="14">
    <location>
        <position position="210"/>
    </location>
</feature>
<dbReference type="InterPro" id="IPR050088">
    <property type="entry name" value="IspD/TarI_cytidylyltransf_bact"/>
</dbReference>
<comment type="function">
    <text evidence="14">Bifunctional enzyme that catalyzes the formation of 4-diphosphocytidyl-2-C-methyl-D-erythritol from CTP and 2-C-methyl-D-erythritol 4-phosphate (MEP) (IspD), and catalyzes the conversion of 4-diphosphocytidyl-2-C-methyl-D-erythritol 2-phosphate (CDP-ME2P) to 2-C-methyl-D-erythritol 2,4-cyclodiphosphate (ME-CPP) with a corresponding release of cytidine 5-monophosphate (CMP) (IspF).</text>
</comment>
<gene>
    <name evidence="14" type="primary">ispDF</name>
    <name evidence="16" type="synonym">ispD</name>
    <name evidence="16" type="ORF">KP014_00305</name>
    <name evidence="17" type="ORF">SAMN04487895_12016</name>
</gene>
<evidence type="ECO:0000256" key="12">
    <source>
        <dbReference type="ARBA" id="ARBA00023239"/>
    </source>
</evidence>
<evidence type="ECO:0000256" key="9">
    <source>
        <dbReference type="ARBA" id="ARBA00022695"/>
    </source>
</evidence>
<evidence type="ECO:0000256" key="14">
    <source>
        <dbReference type="HAMAP-Rule" id="MF_01520"/>
    </source>
</evidence>
<dbReference type="HAMAP" id="MF_00107">
    <property type="entry name" value="IspF"/>
    <property type="match status" value="1"/>
</dbReference>
<dbReference type="Gene3D" id="3.90.550.10">
    <property type="entry name" value="Spore Coat Polysaccharide Biosynthesis Protein SpsA, Chain A"/>
    <property type="match status" value="1"/>
</dbReference>
<feature type="binding site" evidence="14">
    <location>
        <begin position="332"/>
        <end position="338"/>
    </location>
    <ligand>
        <name>4-CDP-2-C-methyl-D-erythritol 2-phosphate</name>
        <dbReference type="ChEBI" id="CHEBI:57919"/>
    </ligand>
</feature>
<evidence type="ECO:0000256" key="3">
    <source>
        <dbReference type="ARBA" id="ARBA00001968"/>
    </source>
</evidence>
<keyword evidence="13 14" id="KW-0511">Multifunctional enzyme</keyword>
<dbReference type="GO" id="GO:0019288">
    <property type="term" value="P:isopentenyl diphosphate biosynthetic process, methylerythritol 4-phosphate pathway"/>
    <property type="evidence" value="ECO:0007669"/>
    <property type="project" value="UniProtKB-UniRule"/>
</dbReference>
<comment type="pathway">
    <text evidence="4 14">Isoprenoid biosynthesis; isopentenyl diphosphate biosynthesis via DXP pathway; isopentenyl diphosphate from 1-deoxy-D-xylulose 5-phosphate: step 4/6.</text>
</comment>
<dbReference type="GO" id="GO:0016114">
    <property type="term" value="P:terpenoid biosynthetic process"/>
    <property type="evidence" value="ECO:0007669"/>
    <property type="project" value="InterPro"/>
</dbReference>
<feature type="region of interest" description="2-C-methyl-D-erythritol 2,4-cyclodiphosphate synthase" evidence="14">
    <location>
        <begin position="234"/>
        <end position="393"/>
    </location>
</feature>
<feature type="binding site" evidence="14">
    <location>
        <position position="274"/>
    </location>
    <ligand>
        <name>a divalent metal cation</name>
        <dbReference type="ChEBI" id="CHEBI:60240"/>
    </ligand>
</feature>
<dbReference type="InterPro" id="IPR034683">
    <property type="entry name" value="IspD/TarI"/>
</dbReference>
<feature type="binding site" evidence="14">
    <location>
        <begin position="288"/>
        <end position="290"/>
    </location>
    <ligand>
        <name>4-CDP-2-C-methyl-D-erythritol 2-phosphate</name>
        <dbReference type="ChEBI" id="CHEBI:57919"/>
    </ligand>
</feature>
<sequence length="393" mass="42845">MANSVGVVVVAAGRGTRMGTEESKQYLLLQGRPIVVHTLEVFQQHERISEIVLVTGVEDMERCRKWCVEYGLSKVKDIVAGGAERQHSVYRGLERLSTEWVMVHDGVRPFVRPSDIDACYEEAERTGASVLAVPVKDTIKQVDARGRVLSTPDRRSLWAIQTPQTFRLSQLRAAYEAADQEGFVGTDDSSLAERAGIPVAVVEGSYSNIKITTPDDLEYAEFTVTTERGTSMIAVGQGFDVHQLVEGRPCIIGGVTIPYEKGLLGHSDADVLLHAISDAILGALGLGDIGRHFPDTDPTFKDADSLKLLEHVWGLAKERGYRLGNIDSTIIAQKPKMAPYIPQMTEIIARALEAEPSQVNVKATTTEQLGFTGRGEGIAAQSIVCLLQNMLSS</sequence>
<evidence type="ECO:0000256" key="11">
    <source>
        <dbReference type="ARBA" id="ARBA00023229"/>
    </source>
</evidence>
<dbReference type="InterPro" id="IPR001228">
    <property type="entry name" value="IspD"/>
</dbReference>
<comment type="cofactor">
    <cofactor evidence="3 14">
        <name>a divalent metal cation</name>
        <dbReference type="ChEBI" id="CHEBI:60240"/>
    </cofactor>
</comment>
<feature type="site" description="Positions MEP for the nucleophilic attack" evidence="14">
    <location>
        <position position="154"/>
    </location>
</feature>
<evidence type="ECO:0000256" key="5">
    <source>
        <dbReference type="ARBA" id="ARBA00004787"/>
    </source>
</evidence>
<evidence type="ECO:0000256" key="10">
    <source>
        <dbReference type="ARBA" id="ARBA00022723"/>
    </source>
</evidence>
<feature type="site" description="Transition state stabilizer" evidence="14">
    <location>
        <position position="365"/>
    </location>
</feature>
<dbReference type="CDD" id="cd02516">
    <property type="entry name" value="CDP-ME_synthetase"/>
    <property type="match status" value="1"/>
</dbReference>
<comment type="similarity">
    <text evidence="14">In the N-terminal section; belongs to the IspD/TarI cytidylyltransferase family. IspD subfamily.</text>
</comment>
<organism evidence="17 18">
    <name type="scientific">Paenibacillus sophorae</name>
    <dbReference type="NCBI Taxonomy" id="1333845"/>
    <lineage>
        <taxon>Bacteria</taxon>
        <taxon>Bacillati</taxon>
        <taxon>Bacillota</taxon>
        <taxon>Bacilli</taxon>
        <taxon>Bacillales</taxon>
        <taxon>Paenibacillaceae</taxon>
        <taxon>Paenibacillus</taxon>
    </lineage>
</organism>